<organism evidence="3 4">
    <name type="scientific">Actinorhabdospora filicis</name>
    <dbReference type="NCBI Taxonomy" id="1785913"/>
    <lineage>
        <taxon>Bacteria</taxon>
        <taxon>Bacillati</taxon>
        <taxon>Actinomycetota</taxon>
        <taxon>Actinomycetes</taxon>
        <taxon>Micromonosporales</taxon>
        <taxon>Micromonosporaceae</taxon>
        <taxon>Actinorhabdospora</taxon>
    </lineage>
</organism>
<feature type="compositionally biased region" description="Polar residues" evidence="1">
    <location>
        <begin position="199"/>
        <end position="209"/>
    </location>
</feature>
<feature type="compositionally biased region" description="Low complexity" evidence="1">
    <location>
        <begin position="146"/>
        <end position="156"/>
    </location>
</feature>
<dbReference type="RefSeq" id="WP_285667406.1">
    <property type="nucleotide sequence ID" value="NZ_BSTX01000007.1"/>
</dbReference>
<dbReference type="EMBL" id="BSTX01000007">
    <property type="protein sequence ID" value="GLZ81843.1"/>
    <property type="molecule type" value="Genomic_DNA"/>
</dbReference>
<evidence type="ECO:0000256" key="2">
    <source>
        <dbReference type="SAM" id="Phobius"/>
    </source>
</evidence>
<gene>
    <name evidence="3" type="ORF">Afil01_66500</name>
</gene>
<comment type="caution">
    <text evidence="3">The sequence shown here is derived from an EMBL/GenBank/DDBJ whole genome shotgun (WGS) entry which is preliminary data.</text>
</comment>
<evidence type="ECO:0000313" key="4">
    <source>
        <dbReference type="Proteomes" id="UP001165079"/>
    </source>
</evidence>
<accession>A0A9W6ST36</accession>
<feature type="region of interest" description="Disordered" evidence="1">
    <location>
        <begin position="190"/>
        <end position="212"/>
    </location>
</feature>
<dbReference type="AlphaFoldDB" id="A0A9W6ST36"/>
<keyword evidence="2" id="KW-0472">Membrane</keyword>
<keyword evidence="2" id="KW-1133">Transmembrane helix</keyword>
<keyword evidence="2" id="KW-0812">Transmembrane</keyword>
<evidence type="ECO:0000313" key="3">
    <source>
        <dbReference type="EMBL" id="GLZ81843.1"/>
    </source>
</evidence>
<feature type="compositionally biased region" description="Polar residues" evidence="1">
    <location>
        <begin position="10"/>
        <end position="37"/>
    </location>
</feature>
<dbReference type="Proteomes" id="UP001165079">
    <property type="component" value="Unassembled WGS sequence"/>
</dbReference>
<feature type="region of interest" description="Disordered" evidence="1">
    <location>
        <begin position="1"/>
        <end position="108"/>
    </location>
</feature>
<sequence>MTGPYPPPQNDGSWQPPQDPTAGSWQQQPQDPTSAGNSYELYPQSGGWPEQNPQPVTGVPASGQPYGPPQPVSGQPYGPPQPAYAPPPPGGYPPPTGQFMPPGPPQAPSGGNKGWIFGGIAVGAVILLLVIGFIVVNAMNKKDDNSASNSGSNSNSQGTDDKGKDDPNPPAASGYKTVADICTTFTESDYSASGLGEQKTPQSSSNDSGYSKDMRCTVDLEGKDYNLGTLDVEATIYQDQSSVSTGFDSMVSIYASSGTATDHPGFGEKAKLVFDPSIGPTAYLFVQDKNMVLMVRIFTTDDKTANSKLQTTVETVTKKVMTALAA</sequence>
<feature type="region of interest" description="Disordered" evidence="1">
    <location>
        <begin position="142"/>
        <end position="175"/>
    </location>
</feature>
<keyword evidence="4" id="KW-1185">Reference proteome</keyword>
<feature type="transmembrane region" description="Helical" evidence="2">
    <location>
        <begin position="115"/>
        <end position="136"/>
    </location>
</feature>
<evidence type="ECO:0008006" key="5">
    <source>
        <dbReference type="Google" id="ProtNLM"/>
    </source>
</evidence>
<feature type="compositionally biased region" description="Pro residues" evidence="1">
    <location>
        <begin position="66"/>
        <end position="107"/>
    </location>
</feature>
<reference evidence="3" key="1">
    <citation type="submission" date="2023-03" db="EMBL/GenBank/DDBJ databases">
        <title>Actinorhabdospora filicis NBRC 111898.</title>
        <authorList>
            <person name="Ichikawa N."/>
            <person name="Sato H."/>
            <person name="Tonouchi N."/>
        </authorList>
    </citation>
    <scope>NUCLEOTIDE SEQUENCE</scope>
    <source>
        <strain evidence="3">NBRC 111898</strain>
    </source>
</reference>
<protein>
    <recommendedName>
        <fullName evidence="5">DUF3558 domain-containing protein</fullName>
    </recommendedName>
</protein>
<evidence type="ECO:0000256" key="1">
    <source>
        <dbReference type="SAM" id="MobiDB-lite"/>
    </source>
</evidence>
<proteinExistence type="predicted"/>
<name>A0A9W6ST36_9ACTN</name>